<organism evidence="1 2">
    <name type="scientific">Nostoc minutum NIES-26</name>
    <dbReference type="NCBI Taxonomy" id="1844469"/>
    <lineage>
        <taxon>Bacteria</taxon>
        <taxon>Bacillati</taxon>
        <taxon>Cyanobacteriota</taxon>
        <taxon>Cyanophyceae</taxon>
        <taxon>Nostocales</taxon>
        <taxon>Nostocaceae</taxon>
        <taxon>Nostoc</taxon>
    </lineage>
</organism>
<keyword evidence="2" id="KW-1185">Reference proteome</keyword>
<evidence type="ECO:0008006" key="3">
    <source>
        <dbReference type="Google" id="ProtNLM"/>
    </source>
</evidence>
<comment type="caution">
    <text evidence="1">The sequence shown here is derived from an EMBL/GenBank/DDBJ whole genome shotgun (WGS) entry which is preliminary data.</text>
</comment>
<evidence type="ECO:0000313" key="2">
    <source>
        <dbReference type="Proteomes" id="UP000252107"/>
    </source>
</evidence>
<name>A0A367RNJ5_9NOSO</name>
<accession>A0A367RNJ5</accession>
<reference evidence="1" key="1">
    <citation type="submission" date="2016-04" db="EMBL/GenBank/DDBJ databases">
        <authorList>
            <person name="Tabuchi Yagui T.R."/>
        </authorList>
    </citation>
    <scope>NUCLEOTIDE SEQUENCE [LARGE SCALE GENOMIC DNA]</scope>
    <source>
        <strain evidence="1">NIES-26</strain>
    </source>
</reference>
<gene>
    <name evidence="1" type="ORF">A6770_14335</name>
</gene>
<proteinExistence type="predicted"/>
<sequence>MKDYICEIFAQNVGLSIAEIFENDLTLSAIIARSDRLHNSIDLMEVFAKTANMLKKQYGVQIRLPAFSLDTPISDVLEAFLNEAEKVNTLT</sequence>
<dbReference type="AlphaFoldDB" id="A0A367RNJ5"/>
<evidence type="ECO:0000313" key="1">
    <source>
        <dbReference type="EMBL" id="RCJ37310.1"/>
    </source>
</evidence>
<dbReference type="Proteomes" id="UP000252107">
    <property type="component" value="Unassembled WGS sequence"/>
</dbReference>
<protein>
    <recommendedName>
        <fullName evidence="3">Carrier domain-containing protein</fullName>
    </recommendedName>
</protein>
<dbReference type="EMBL" id="LXQD01000120">
    <property type="protein sequence ID" value="RCJ37310.1"/>
    <property type="molecule type" value="Genomic_DNA"/>
</dbReference>